<dbReference type="EMBL" id="FRAG01000048">
    <property type="protein sequence ID" value="SHK33226.1"/>
    <property type="molecule type" value="Genomic_DNA"/>
</dbReference>
<dbReference type="Gene3D" id="3.40.50.300">
    <property type="entry name" value="P-loop containing nucleotide triphosphate hydrolases"/>
    <property type="match status" value="1"/>
</dbReference>
<keyword evidence="4 6" id="KW-0067">ATP-binding</keyword>
<evidence type="ECO:0000256" key="2">
    <source>
        <dbReference type="ARBA" id="ARBA00022448"/>
    </source>
</evidence>
<dbReference type="InterPro" id="IPR003439">
    <property type="entry name" value="ABC_transporter-like_ATP-bd"/>
</dbReference>
<dbReference type="STRING" id="1121301.SAMN02745912_03007"/>
<protein>
    <submittedName>
        <fullName evidence="6">ABC-2 type transport system ATP-binding protein</fullName>
    </submittedName>
</protein>
<organism evidence="6 7">
    <name type="scientific">Paramaledivibacter caminithermalis (strain DSM 15212 / CIP 107654 / DViRD3)</name>
    <name type="common">Clostridium caminithermale</name>
    <dbReference type="NCBI Taxonomy" id="1121301"/>
    <lineage>
        <taxon>Bacteria</taxon>
        <taxon>Bacillati</taxon>
        <taxon>Bacillota</taxon>
        <taxon>Clostridia</taxon>
        <taxon>Peptostreptococcales</taxon>
        <taxon>Caminicellaceae</taxon>
        <taxon>Paramaledivibacter</taxon>
    </lineage>
</organism>
<sequence>MLKVSHICKTIENKNILSNISFILNDGDVLGIAGPNGAGKSTLISILSTIIKPTKGNISYYVNGDLYKGEKKDIIGYVPQDIALYEELNIKDNLLLFGSTISNDTRIVLNKATNIARALGLMDEFKTRVSKLSGGTKRRVNIAIGLIRDPKFVFMDEPVVGVDYRARRDIEYIISNMRSQGKIITITSHLIEFLENTCNKLLILENGKQKYFGDFDDEVKSKI</sequence>
<dbReference type="InterPro" id="IPR027417">
    <property type="entry name" value="P-loop_NTPase"/>
</dbReference>
<dbReference type="GO" id="GO:0005524">
    <property type="term" value="F:ATP binding"/>
    <property type="evidence" value="ECO:0007669"/>
    <property type="project" value="UniProtKB-KW"/>
</dbReference>
<proteinExistence type="inferred from homology"/>
<comment type="similarity">
    <text evidence="1">Belongs to the ABC transporter superfamily.</text>
</comment>
<dbReference type="PANTHER" id="PTHR42711:SF5">
    <property type="entry name" value="ABC TRANSPORTER ATP-BINDING PROTEIN NATA"/>
    <property type="match status" value="1"/>
</dbReference>
<evidence type="ECO:0000256" key="3">
    <source>
        <dbReference type="ARBA" id="ARBA00022741"/>
    </source>
</evidence>
<evidence type="ECO:0000259" key="5">
    <source>
        <dbReference type="PROSITE" id="PS50893"/>
    </source>
</evidence>
<evidence type="ECO:0000313" key="6">
    <source>
        <dbReference type="EMBL" id="SHK33226.1"/>
    </source>
</evidence>
<evidence type="ECO:0000256" key="1">
    <source>
        <dbReference type="ARBA" id="ARBA00005417"/>
    </source>
</evidence>
<dbReference type="PROSITE" id="PS50893">
    <property type="entry name" value="ABC_TRANSPORTER_2"/>
    <property type="match status" value="1"/>
</dbReference>
<accession>A0A1M6RLC5</accession>
<dbReference type="OrthoDB" id="9804819at2"/>
<dbReference type="AlphaFoldDB" id="A0A1M6RLC5"/>
<dbReference type="PANTHER" id="PTHR42711">
    <property type="entry name" value="ABC TRANSPORTER ATP-BINDING PROTEIN"/>
    <property type="match status" value="1"/>
</dbReference>
<keyword evidence="7" id="KW-1185">Reference proteome</keyword>
<evidence type="ECO:0000256" key="4">
    <source>
        <dbReference type="ARBA" id="ARBA00022840"/>
    </source>
</evidence>
<dbReference type="Proteomes" id="UP000184465">
    <property type="component" value="Unassembled WGS sequence"/>
</dbReference>
<dbReference type="GO" id="GO:0016887">
    <property type="term" value="F:ATP hydrolysis activity"/>
    <property type="evidence" value="ECO:0007669"/>
    <property type="project" value="InterPro"/>
</dbReference>
<reference evidence="6 7" key="1">
    <citation type="submission" date="2016-11" db="EMBL/GenBank/DDBJ databases">
        <authorList>
            <person name="Jaros S."/>
            <person name="Januszkiewicz K."/>
            <person name="Wedrychowicz H."/>
        </authorList>
    </citation>
    <scope>NUCLEOTIDE SEQUENCE [LARGE SCALE GENOMIC DNA]</scope>
    <source>
        <strain evidence="6 7">DSM 15212</strain>
    </source>
</reference>
<keyword evidence="3" id="KW-0547">Nucleotide-binding</keyword>
<dbReference type="Pfam" id="PF00005">
    <property type="entry name" value="ABC_tran"/>
    <property type="match status" value="1"/>
</dbReference>
<name>A0A1M6RLC5_PARC5</name>
<dbReference type="SUPFAM" id="SSF52540">
    <property type="entry name" value="P-loop containing nucleoside triphosphate hydrolases"/>
    <property type="match status" value="1"/>
</dbReference>
<keyword evidence="2" id="KW-0813">Transport</keyword>
<dbReference type="InterPro" id="IPR003593">
    <property type="entry name" value="AAA+_ATPase"/>
</dbReference>
<dbReference type="InterPro" id="IPR050763">
    <property type="entry name" value="ABC_transporter_ATP-binding"/>
</dbReference>
<feature type="domain" description="ABC transporter" evidence="5">
    <location>
        <begin position="2"/>
        <end position="223"/>
    </location>
</feature>
<gene>
    <name evidence="6" type="ORF">SAMN02745912_03007</name>
</gene>
<dbReference type="RefSeq" id="WP_073151841.1">
    <property type="nucleotide sequence ID" value="NZ_FRAG01000048.1"/>
</dbReference>
<evidence type="ECO:0000313" key="7">
    <source>
        <dbReference type="Proteomes" id="UP000184465"/>
    </source>
</evidence>
<dbReference type="SMART" id="SM00382">
    <property type="entry name" value="AAA"/>
    <property type="match status" value="1"/>
</dbReference>
<dbReference type="CDD" id="cd03230">
    <property type="entry name" value="ABC_DR_subfamily_A"/>
    <property type="match status" value="1"/>
</dbReference>